<dbReference type="Pfam" id="PF00496">
    <property type="entry name" value="SBP_bac_5"/>
    <property type="match status" value="1"/>
</dbReference>
<evidence type="ECO:0000313" key="8">
    <source>
        <dbReference type="EMBL" id="ERI80042.1"/>
    </source>
</evidence>
<evidence type="ECO:0000259" key="7">
    <source>
        <dbReference type="Pfam" id="PF00496"/>
    </source>
</evidence>
<evidence type="ECO:0000313" key="9">
    <source>
        <dbReference type="Proteomes" id="UP000016491"/>
    </source>
</evidence>
<dbReference type="SUPFAM" id="SSF53850">
    <property type="entry name" value="Periplasmic binding protein-like II"/>
    <property type="match status" value="1"/>
</dbReference>
<keyword evidence="3" id="KW-0813">Transport</keyword>
<comment type="caution">
    <text evidence="8">The sequence shown here is derived from an EMBL/GenBank/DDBJ whole genome shotgun (WGS) entry which is preliminary data.</text>
</comment>
<comment type="similarity">
    <text evidence="2">Belongs to the bacterial solute-binding protein 5 family.</text>
</comment>
<dbReference type="PROSITE" id="PS01040">
    <property type="entry name" value="SBP_BACTERIAL_5"/>
    <property type="match status" value="1"/>
</dbReference>
<feature type="chain" id="PRO_5044821252" evidence="6">
    <location>
        <begin position="21"/>
        <end position="528"/>
    </location>
</feature>
<sequence>MKKKLMALLLVFTMTAGTLAGCATPGSSEKPAASETGAKQGEEGKSAGQEDRITLTYAQTKDVDSLDPRNATSTITAAMMAQIFSALVTTDEDYNIVCDAAESYELIDDCTYKFTLKKGIKFHDGVEMTSEDVKYTMDTIRAEGADYKLKSDFSFMYCEPIDDYTMYIKTDEPNASTLLRLNYIKIIPKHYVEQVGDSEFNAKPIGSGPYRMVEWNKDASIKLEAFSDYFGTKPSADELICKVIPEASARIAALEAGEVDLISAVTTSQISRLNSLGNIEVVSKPTTRTVYYTMNSFGDSPVTDLKVRQAINMAIDKDTLVQGVLDGYGQPCNSLALPMFEGYDESVRGYEYDPEAAKALLAEAGYPDGFEVEMEGSFSGLSNAADIAQAVGAQLAEVEIKTVIVEKDSNTIKDEYEAKTTSPLTFYSFGGPYNNINLIMKCVLGTGERYSAWSDPEYDKLVHDIDTAVDPAVSQEAYTAIQQYLVDHAPVVPLYQTHAIYAYNKYKISQWIPRADEMLILNNAKIDK</sequence>
<name>A0ABC9U2V1_CLOSY</name>
<organism evidence="8 9">
    <name type="scientific">[Clostridium] symbiosum ATCC 14940</name>
    <dbReference type="NCBI Taxonomy" id="411472"/>
    <lineage>
        <taxon>Bacteria</taxon>
        <taxon>Bacillati</taxon>
        <taxon>Bacillota</taxon>
        <taxon>Clostridia</taxon>
        <taxon>Lachnospirales</taxon>
        <taxon>Lachnospiraceae</taxon>
        <taxon>Otoolea</taxon>
    </lineage>
</organism>
<reference evidence="8 9" key="1">
    <citation type="submission" date="2013-07" db="EMBL/GenBank/DDBJ databases">
        <authorList>
            <person name="Weinstock G."/>
            <person name="Sodergren E."/>
            <person name="Wylie T."/>
            <person name="Fulton L."/>
            <person name="Fulton R."/>
            <person name="Fronick C."/>
            <person name="O'Laughlin M."/>
            <person name="Godfrey J."/>
            <person name="Miner T."/>
            <person name="Herter B."/>
            <person name="Appelbaum E."/>
            <person name="Cordes M."/>
            <person name="Lek S."/>
            <person name="Wollam A."/>
            <person name="Pepin K.H."/>
            <person name="Palsikar V.B."/>
            <person name="Mitreva M."/>
            <person name="Wilson R.K."/>
        </authorList>
    </citation>
    <scope>NUCLEOTIDE SEQUENCE [LARGE SCALE GENOMIC DNA]</scope>
    <source>
        <strain evidence="8 9">ATCC 14940</strain>
    </source>
</reference>
<dbReference type="GO" id="GO:0005886">
    <property type="term" value="C:plasma membrane"/>
    <property type="evidence" value="ECO:0007669"/>
    <property type="project" value="UniProtKB-SubCell"/>
</dbReference>
<dbReference type="InterPro" id="IPR023765">
    <property type="entry name" value="SBP_5_CS"/>
</dbReference>
<dbReference type="RefSeq" id="WP_021640522.1">
    <property type="nucleotide sequence ID" value="NZ_KE992790.1"/>
</dbReference>
<dbReference type="PIRSF" id="PIRSF002741">
    <property type="entry name" value="MppA"/>
    <property type="match status" value="1"/>
</dbReference>
<proteinExistence type="inferred from homology"/>
<feature type="domain" description="Solute-binding protein family 5" evidence="7">
    <location>
        <begin position="96"/>
        <end position="434"/>
    </location>
</feature>
<evidence type="ECO:0000256" key="5">
    <source>
        <dbReference type="SAM" id="MobiDB-lite"/>
    </source>
</evidence>
<dbReference type="PANTHER" id="PTHR30290">
    <property type="entry name" value="PERIPLASMIC BINDING COMPONENT OF ABC TRANSPORTER"/>
    <property type="match status" value="1"/>
</dbReference>
<keyword evidence="4 6" id="KW-0732">Signal</keyword>
<evidence type="ECO:0000256" key="1">
    <source>
        <dbReference type="ARBA" id="ARBA00004193"/>
    </source>
</evidence>
<evidence type="ECO:0000256" key="6">
    <source>
        <dbReference type="SAM" id="SignalP"/>
    </source>
</evidence>
<accession>A0ABC9U2V1</accession>
<dbReference type="Proteomes" id="UP000016491">
    <property type="component" value="Unassembled WGS sequence"/>
</dbReference>
<evidence type="ECO:0000256" key="2">
    <source>
        <dbReference type="ARBA" id="ARBA00005695"/>
    </source>
</evidence>
<dbReference type="InterPro" id="IPR000914">
    <property type="entry name" value="SBP_5_dom"/>
</dbReference>
<dbReference type="AlphaFoldDB" id="A0ABC9U2V1"/>
<dbReference type="PROSITE" id="PS51257">
    <property type="entry name" value="PROKAR_LIPOPROTEIN"/>
    <property type="match status" value="1"/>
</dbReference>
<dbReference type="CDD" id="cd00995">
    <property type="entry name" value="PBP2_NikA_DppA_OppA_like"/>
    <property type="match status" value="1"/>
</dbReference>
<feature type="compositionally biased region" description="Basic and acidic residues" evidence="5">
    <location>
        <begin position="40"/>
        <end position="51"/>
    </location>
</feature>
<protein>
    <submittedName>
        <fullName evidence="8">ABC transporter, substrate-binding protein, family 5</fullName>
    </submittedName>
</protein>
<dbReference type="EMBL" id="AWSU01000040">
    <property type="protein sequence ID" value="ERI80042.1"/>
    <property type="molecule type" value="Genomic_DNA"/>
</dbReference>
<gene>
    <name evidence="8" type="ORF">CLOSYM_00514</name>
</gene>
<dbReference type="InterPro" id="IPR039424">
    <property type="entry name" value="SBP_5"/>
</dbReference>
<evidence type="ECO:0000256" key="3">
    <source>
        <dbReference type="ARBA" id="ARBA00022448"/>
    </source>
</evidence>
<dbReference type="PANTHER" id="PTHR30290:SF10">
    <property type="entry name" value="PERIPLASMIC OLIGOPEPTIDE-BINDING PROTEIN-RELATED"/>
    <property type="match status" value="1"/>
</dbReference>
<feature type="region of interest" description="Disordered" evidence="5">
    <location>
        <begin position="23"/>
        <end position="51"/>
    </location>
</feature>
<comment type="subcellular location">
    <subcellularLocation>
        <location evidence="1">Cell membrane</location>
        <topology evidence="1">Lipid-anchor</topology>
    </subcellularLocation>
</comment>
<feature type="signal peptide" evidence="6">
    <location>
        <begin position="1"/>
        <end position="20"/>
    </location>
</feature>
<dbReference type="Gene3D" id="3.10.105.10">
    <property type="entry name" value="Dipeptide-binding Protein, Domain 3"/>
    <property type="match status" value="1"/>
</dbReference>
<dbReference type="InterPro" id="IPR030678">
    <property type="entry name" value="Peptide/Ni-bd"/>
</dbReference>
<dbReference type="Gene3D" id="3.40.190.10">
    <property type="entry name" value="Periplasmic binding protein-like II"/>
    <property type="match status" value="1"/>
</dbReference>
<dbReference type="Gene3D" id="3.90.76.10">
    <property type="entry name" value="Dipeptide-binding Protein, Domain 1"/>
    <property type="match status" value="1"/>
</dbReference>
<evidence type="ECO:0000256" key="4">
    <source>
        <dbReference type="ARBA" id="ARBA00022729"/>
    </source>
</evidence>
<dbReference type="GO" id="GO:0042597">
    <property type="term" value="C:periplasmic space"/>
    <property type="evidence" value="ECO:0007669"/>
    <property type="project" value="UniProtKB-ARBA"/>
</dbReference>